<evidence type="ECO:0000256" key="4">
    <source>
        <dbReference type="SAM" id="MobiDB-lite"/>
    </source>
</evidence>
<evidence type="ECO:0000256" key="1">
    <source>
        <dbReference type="ARBA" id="ARBA00022737"/>
    </source>
</evidence>
<dbReference type="Gene3D" id="1.25.40.10">
    <property type="entry name" value="Tetratricopeptide repeat domain"/>
    <property type="match status" value="1"/>
</dbReference>
<keyword evidence="1" id="KW-0677">Repeat</keyword>
<dbReference type="InterPro" id="IPR011990">
    <property type="entry name" value="TPR-like_helical_dom_sf"/>
</dbReference>
<proteinExistence type="predicted"/>
<feature type="repeat" description="TPR" evidence="3">
    <location>
        <begin position="560"/>
        <end position="593"/>
    </location>
</feature>
<organism evidence="5 6">
    <name type="scientific">Pandoraea terrae</name>
    <dbReference type="NCBI Taxonomy" id="1537710"/>
    <lineage>
        <taxon>Bacteria</taxon>
        <taxon>Pseudomonadati</taxon>
        <taxon>Pseudomonadota</taxon>
        <taxon>Betaproteobacteria</taxon>
        <taxon>Burkholderiales</taxon>
        <taxon>Burkholderiaceae</taxon>
        <taxon>Pandoraea</taxon>
    </lineage>
</organism>
<feature type="repeat" description="TPR" evidence="3">
    <location>
        <begin position="526"/>
        <end position="559"/>
    </location>
</feature>
<feature type="compositionally biased region" description="Low complexity" evidence="4">
    <location>
        <begin position="437"/>
        <end position="464"/>
    </location>
</feature>
<protein>
    <submittedName>
        <fullName evidence="5">Uncharacterized protein</fullName>
    </submittedName>
</protein>
<dbReference type="PROSITE" id="PS50005">
    <property type="entry name" value="TPR"/>
    <property type="match status" value="2"/>
</dbReference>
<dbReference type="Pfam" id="PF14559">
    <property type="entry name" value="TPR_19"/>
    <property type="match status" value="1"/>
</dbReference>
<evidence type="ECO:0000256" key="3">
    <source>
        <dbReference type="PROSITE-ProRule" id="PRU00339"/>
    </source>
</evidence>
<dbReference type="SMART" id="SM00028">
    <property type="entry name" value="TPR"/>
    <property type="match status" value="3"/>
</dbReference>
<dbReference type="OrthoDB" id="3182597at2"/>
<dbReference type="SUPFAM" id="SSF48452">
    <property type="entry name" value="TPR-like"/>
    <property type="match status" value="1"/>
</dbReference>
<feature type="region of interest" description="Disordered" evidence="4">
    <location>
        <begin position="437"/>
        <end position="470"/>
    </location>
</feature>
<name>A0A5E4TPM1_9BURK</name>
<dbReference type="EMBL" id="CABPRZ010000005">
    <property type="protein sequence ID" value="VVD89521.1"/>
    <property type="molecule type" value="Genomic_DNA"/>
</dbReference>
<evidence type="ECO:0000256" key="2">
    <source>
        <dbReference type="ARBA" id="ARBA00022803"/>
    </source>
</evidence>
<feature type="compositionally biased region" description="Low complexity" evidence="4">
    <location>
        <begin position="660"/>
        <end position="676"/>
    </location>
</feature>
<feature type="region of interest" description="Disordered" evidence="4">
    <location>
        <begin position="505"/>
        <end position="530"/>
    </location>
</feature>
<sequence length="714" mass="76629">MEDGDLQLLCSGCGADLKYSAGARALKCIYCAAVTEIPRAENEAVDATPDQVVTLTVSRNQLEDAVFQHLADGKYTPDNLLEHATFTKIEQFFVPAYAFTGTYEAQWTASFGYNRTEHYTEYVRDSNGRSQPVNRTRTVTDWRPVNGSDSGKFGILIYGGSRLHDNALALTTRLVEHCQMAGDVADYSPSYTSGFEVEAYSVPLDDAYRERGSALVDEVIDAGVKRHAQGDTQKDWHWTATTRKQSSRVLVPVCHVVYEYQGQSYNVWTDGTSTANLLADPSPQDDSRKRAVRIGFVPTAVGVAAFAGVVASTDGALSALPENPLMWGGLLATLLYGVLRRGAILSYSMKLRQAILAQKKLDTTNTANVDEAERQRMIAACKRPSRSWLAGAMKDAIMVPAVSAVALAAIVAPRLHQAALEHRARPAEIAAARPYANPQTQAAPPADQAPATTGPAPQATPEQTESQTARMVADVPANAARQVSLPQPVNDVLAAAQRGDWGAVDAGADRMRSDRETGAPRDRAIARDANNEGRAALQARDFGAAIEAFRRGAEADPADIEILNNLGYAYGEAGESDDAVETLSEVLMRAPKRSSAWANLSDVLADTGHLSEATAALGTALHYSGNRDRTLAALQKQSNTGRTEAIRQVNLAVAQQAPGIPGATAPAKAATAQSSPQRPPAHAQAPNAGYRDEVSVRDIQQHVNQQLRSMGISR</sequence>
<feature type="region of interest" description="Disordered" evidence="4">
    <location>
        <begin position="660"/>
        <end position="694"/>
    </location>
</feature>
<gene>
    <name evidence="5" type="ORF">PTE30175_01475</name>
</gene>
<dbReference type="AlphaFoldDB" id="A0A5E4TPM1"/>
<keyword evidence="2 3" id="KW-0802">TPR repeat</keyword>
<keyword evidence="6" id="KW-1185">Reference proteome</keyword>
<dbReference type="PANTHER" id="PTHR16193:SF0">
    <property type="entry name" value="TETRATRICOPEPTIDE REPEAT PROTEIN 27"/>
    <property type="match status" value="1"/>
</dbReference>
<reference evidence="5 6" key="1">
    <citation type="submission" date="2019-08" db="EMBL/GenBank/DDBJ databases">
        <authorList>
            <person name="Peeters C."/>
        </authorList>
    </citation>
    <scope>NUCLEOTIDE SEQUENCE [LARGE SCALE GENOMIC DNA]</scope>
    <source>
        <strain evidence="5 6">LMG 30175</strain>
    </source>
</reference>
<evidence type="ECO:0000313" key="5">
    <source>
        <dbReference type="EMBL" id="VVD89521.1"/>
    </source>
</evidence>
<dbReference type="NCBIfam" id="TIGR01053">
    <property type="entry name" value="LSD1"/>
    <property type="match status" value="1"/>
</dbReference>
<accession>A0A5E4TPM1</accession>
<dbReference type="InterPro" id="IPR044244">
    <property type="entry name" value="TTC27/Emw1"/>
</dbReference>
<feature type="compositionally biased region" description="Basic and acidic residues" evidence="4">
    <location>
        <begin position="507"/>
        <end position="530"/>
    </location>
</feature>
<dbReference type="Proteomes" id="UP000414233">
    <property type="component" value="Unassembled WGS sequence"/>
</dbReference>
<dbReference type="PANTHER" id="PTHR16193">
    <property type="entry name" value="TETRATRICOPEPTIDE REPEAT PROTEIN 27"/>
    <property type="match status" value="1"/>
</dbReference>
<dbReference type="InterPro" id="IPR019734">
    <property type="entry name" value="TPR_rpt"/>
</dbReference>
<dbReference type="RefSeq" id="WP_150696625.1">
    <property type="nucleotide sequence ID" value="NZ_CABPRZ010000005.1"/>
</dbReference>
<evidence type="ECO:0000313" key="6">
    <source>
        <dbReference type="Proteomes" id="UP000414233"/>
    </source>
</evidence>